<dbReference type="SUPFAM" id="SSF81383">
    <property type="entry name" value="F-box domain"/>
    <property type="match status" value="1"/>
</dbReference>
<dbReference type="AlphaFoldDB" id="A0A0C3PRK3"/>
<dbReference type="Proteomes" id="UP000054248">
    <property type="component" value="Unassembled WGS sequence"/>
</dbReference>
<dbReference type="EMBL" id="KN823406">
    <property type="protein sequence ID" value="KIO17270.1"/>
    <property type="molecule type" value="Genomic_DNA"/>
</dbReference>
<reference evidence="3" key="2">
    <citation type="submission" date="2015-01" db="EMBL/GenBank/DDBJ databases">
        <title>Evolutionary Origins and Diversification of the Mycorrhizal Mutualists.</title>
        <authorList>
            <consortium name="DOE Joint Genome Institute"/>
            <consortium name="Mycorrhizal Genomics Consortium"/>
            <person name="Kohler A."/>
            <person name="Kuo A."/>
            <person name="Nagy L.G."/>
            <person name="Floudas D."/>
            <person name="Copeland A."/>
            <person name="Barry K.W."/>
            <person name="Cichocki N."/>
            <person name="Veneault-Fourrey C."/>
            <person name="LaButti K."/>
            <person name="Lindquist E.A."/>
            <person name="Lipzen A."/>
            <person name="Lundell T."/>
            <person name="Morin E."/>
            <person name="Murat C."/>
            <person name="Riley R."/>
            <person name="Ohm R."/>
            <person name="Sun H."/>
            <person name="Tunlid A."/>
            <person name="Henrissat B."/>
            <person name="Grigoriev I.V."/>
            <person name="Hibbett D.S."/>
            <person name="Martin F."/>
        </authorList>
    </citation>
    <scope>NUCLEOTIDE SEQUENCE [LARGE SCALE GENOMIC DNA]</scope>
    <source>
        <strain evidence="3">MUT 4182</strain>
    </source>
</reference>
<organism evidence="2 3">
    <name type="scientific">Tulasnella calospora MUT 4182</name>
    <dbReference type="NCBI Taxonomy" id="1051891"/>
    <lineage>
        <taxon>Eukaryota</taxon>
        <taxon>Fungi</taxon>
        <taxon>Dikarya</taxon>
        <taxon>Basidiomycota</taxon>
        <taxon>Agaricomycotina</taxon>
        <taxon>Agaricomycetes</taxon>
        <taxon>Cantharellales</taxon>
        <taxon>Tulasnellaceae</taxon>
        <taxon>Tulasnella</taxon>
    </lineage>
</organism>
<dbReference type="InterPro" id="IPR036047">
    <property type="entry name" value="F-box-like_dom_sf"/>
</dbReference>
<dbReference type="OrthoDB" id="3140521at2759"/>
<dbReference type="HOGENOM" id="CLU_475032_0_0_1"/>
<reference evidence="2 3" key="1">
    <citation type="submission" date="2014-04" db="EMBL/GenBank/DDBJ databases">
        <authorList>
            <consortium name="DOE Joint Genome Institute"/>
            <person name="Kuo A."/>
            <person name="Girlanda M."/>
            <person name="Perotto S."/>
            <person name="Kohler A."/>
            <person name="Nagy L.G."/>
            <person name="Floudas D."/>
            <person name="Copeland A."/>
            <person name="Barry K.W."/>
            <person name="Cichocki N."/>
            <person name="Veneault-Fourrey C."/>
            <person name="LaButti K."/>
            <person name="Lindquist E.A."/>
            <person name="Lipzen A."/>
            <person name="Lundell T."/>
            <person name="Morin E."/>
            <person name="Murat C."/>
            <person name="Sun H."/>
            <person name="Tunlid A."/>
            <person name="Henrissat B."/>
            <person name="Grigoriev I.V."/>
            <person name="Hibbett D.S."/>
            <person name="Martin F."/>
            <person name="Nordberg H.P."/>
            <person name="Cantor M.N."/>
            <person name="Hua S.X."/>
        </authorList>
    </citation>
    <scope>NUCLEOTIDE SEQUENCE [LARGE SCALE GENOMIC DNA]</scope>
    <source>
        <strain evidence="2 3">MUT 4182</strain>
    </source>
</reference>
<dbReference type="SUPFAM" id="SSF52047">
    <property type="entry name" value="RNI-like"/>
    <property type="match status" value="1"/>
</dbReference>
<dbReference type="InterPro" id="IPR001810">
    <property type="entry name" value="F-box_dom"/>
</dbReference>
<evidence type="ECO:0000313" key="2">
    <source>
        <dbReference type="EMBL" id="KIO17270.1"/>
    </source>
</evidence>
<sequence>MSHRSPIPSANFDFAIFTSHLPYNLHIPLMKAESEIKWPQQDVVSRAISTVVEGICTDNHLDIQYSGIDSTDMFPAGCLPTIGDALKAAKARMNDHMDQLIAHLAHLWNRASSVHRLPVDILAIIFEEFELSPPHRDSSLLNVLPVCRTWYDTATGSPKLWRKFGSLMPPNIVRLVIDRSQSLPISVDWYAWNRSHLSEGSRDTSKVLDLALENSMRLKEFDAHLGPRCGSDARKLLEAPTPVLETLRVRVPKHFSDHNFENLLDRVVLSEGPHLKHLSLCNIPIPLGSPRLANLISLTLRGSSVPQSFELFLHSSSSSQRLEALRVYDTEYVTGEYLAYPLVVLLQLRELVLSDVSSVYVAAILASIYTPSCSHVEVTEWTASQEDSEAVEALDAVIWRPGNDQAAVLVGGTGPNIIPGSLSIRIHYRWITITIGSLESSQGHRKLHFARINVPQIVAQLSTTFSQLPSPPAVHLHRNDTDTTEYSLVDLLPWSELLDSLLMEGSHSCRSVLQQSSWQHVLPGTGGGDWICGRLSSIKLVYRPGDEEDVALDGGALLSLVRQRWSDEDGLAGASRPTSFEIHCTKVDFPNLWSLEGEITRVLPSFKLIAIDD</sequence>
<protein>
    <recommendedName>
        <fullName evidence="1">F-box domain-containing protein</fullName>
    </recommendedName>
</protein>
<dbReference type="InterPro" id="IPR032675">
    <property type="entry name" value="LRR_dom_sf"/>
</dbReference>
<evidence type="ECO:0000259" key="1">
    <source>
        <dbReference type="Pfam" id="PF12937"/>
    </source>
</evidence>
<accession>A0A0C3PRK3</accession>
<dbReference type="Gene3D" id="3.80.10.10">
    <property type="entry name" value="Ribonuclease Inhibitor"/>
    <property type="match status" value="1"/>
</dbReference>
<name>A0A0C3PRK3_9AGAM</name>
<keyword evidence="3" id="KW-1185">Reference proteome</keyword>
<dbReference type="Pfam" id="PF12937">
    <property type="entry name" value="F-box-like"/>
    <property type="match status" value="1"/>
</dbReference>
<gene>
    <name evidence="2" type="ORF">M407DRAFT_33070</name>
</gene>
<dbReference type="STRING" id="1051891.A0A0C3PRK3"/>
<evidence type="ECO:0000313" key="3">
    <source>
        <dbReference type="Proteomes" id="UP000054248"/>
    </source>
</evidence>
<proteinExistence type="predicted"/>
<feature type="domain" description="F-box" evidence="1">
    <location>
        <begin position="115"/>
        <end position="164"/>
    </location>
</feature>